<feature type="domain" description="ABC3 transporter permease C-terminal" evidence="9">
    <location>
        <begin position="248"/>
        <end position="362"/>
    </location>
</feature>
<evidence type="ECO:0000313" key="11">
    <source>
        <dbReference type="EMBL" id="MEN2745209.1"/>
    </source>
</evidence>
<keyword evidence="3" id="KW-1003">Cell membrane</keyword>
<evidence type="ECO:0000256" key="2">
    <source>
        <dbReference type="ARBA" id="ARBA00022448"/>
    </source>
</evidence>
<evidence type="ECO:0000313" key="12">
    <source>
        <dbReference type="Proteomes" id="UP001422074"/>
    </source>
</evidence>
<evidence type="ECO:0000259" key="9">
    <source>
        <dbReference type="Pfam" id="PF02687"/>
    </source>
</evidence>
<feature type="domain" description="MacB-like periplasmic core" evidence="10">
    <location>
        <begin position="17"/>
        <end position="218"/>
    </location>
</feature>
<accession>A0ABU9X170</accession>
<feature type="transmembrane region" description="Helical" evidence="8">
    <location>
        <begin position="335"/>
        <end position="354"/>
    </location>
</feature>
<protein>
    <submittedName>
        <fullName evidence="11">FtsX-like permease family protein</fullName>
    </submittedName>
</protein>
<feature type="transmembrane region" description="Helical" evidence="8">
    <location>
        <begin position="297"/>
        <end position="323"/>
    </location>
</feature>
<keyword evidence="12" id="KW-1185">Reference proteome</keyword>
<comment type="subcellular location">
    <subcellularLocation>
        <location evidence="1">Cell membrane</location>
        <topology evidence="1">Multi-pass membrane protein</topology>
    </subcellularLocation>
</comment>
<dbReference type="PANTHER" id="PTHR43738">
    <property type="entry name" value="ABC TRANSPORTER, MEMBRANE PROTEIN"/>
    <property type="match status" value="1"/>
</dbReference>
<dbReference type="EMBL" id="JBDFRB010000010">
    <property type="protein sequence ID" value="MEN2745209.1"/>
    <property type="molecule type" value="Genomic_DNA"/>
</dbReference>
<evidence type="ECO:0000256" key="8">
    <source>
        <dbReference type="SAM" id="Phobius"/>
    </source>
</evidence>
<evidence type="ECO:0000256" key="5">
    <source>
        <dbReference type="ARBA" id="ARBA00022989"/>
    </source>
</evidence>
<reference evidence="11 12" key="1">
    <citation type="submission" date="2024-05" db="EMBL/GenBank/DDBJ databases">
        <title>Sinomonas sp. nov., isolated from a waste landfill.</title>
        <authorList>
            <person name="Zhao Y."/>
        </authorList>
    </citation>
    <scope>NUCLEOTIDE SEQUENCE [LARGE SCALE GENOMIC DNA]</scope>
    <source>
        <strain evidence="11 12">CCTCC AB2014300</strain>
    </source>
</reference>
<keyword evidence="6 8" id="KW-0472">Membrane</keyword>
<dbReference type="PANTHER" id="PTHR43738:SF1">
    <property type="entry name" value="HEMIN TRANSPORT SYSTEM PERMEASE PROTEIN HRTB-RELATED"/>
    <property type="match status" value="1"/>
</dbReference>
<name>A0ABU9X170_9MICC</name>
<dbReference type="Pfam" id="PF12704">
    <property type="entry name" value="MacB_PCD"/>
    <property type="match status" value="1"/>
</dbReference>
<gene>
    <name evidence="11" type="ORF">ABCQ75_11750</name>
</gene>
<keyword evidence="2" id="KW-0813">Transport</keyword>
<evidence type="ECO:0000259" key="10">
    <source>
        <dbReference type="Pfam" id="PF12704"/>
    </source>
</evidence>
<feature type="transmembrane region" description="Helical" evidence="8">
    <location>
        <begin position="16"/>
        <end position="37"/>
    </location>
</feature>
<evidence type="ECO:0000256" key="1">
    <source>
        <dbReference type="ARBA" id="ARBA00004651"/>
    </source>
</evidence>
<dbReference type="RefSeq" id="WP_345885561.1">
    <property type="nucleotide sequence ID" value="NZ_JBDFRB010000010.1"/>
</dbReference>
<dbReference type="Pfam" id="PF02687">
    <property type="entry name" value="FtsX"/>
    <property type="match status" value="1"/>
</dbReference>
<organism evidence="11 12">
    <name type="scientific">Sinomonas halotolerans</name>
    <dbReference type="NCBI Taxonomy" id="1644133"/>
    <lineage>
        <taxon>Bacteria</taxon>
        <taxon>Bacillati</taxon>
        <taxon>Actinomycetota</taxon>
        <taxon>Actinomycetes</taxon>
        <taxon>Micrococcales</taxon>
        <taxon>Micrococcaceae</taxon>
        <taxon>Sinomonas</taxon>
    </lineage>
</organism>
<dbReference type="InterPro" id="IPR025857">
    <property type="entry name" value="MacB_PCD"/>
</dbReference>
<comment type="caution">
    <text evidence="11">The sequence shown here is derived from an EMBL/GenBank/DDBJ whole genome shotgun (WGS) entry which is preliminary data.</text>
</comment>
<comment type="similarity">
    <text evidence="7">Belongs to the ABC-4 integral membrane protein family.</text>
</comment>
<evidence type="ECO:0000256" key="4">
    <source>
        <dbReference type="ARBA" id="ARBA00022692"/>
    </source>
</evidence>
<sequence length="368" mass="39205">MLFLALKNLLQERTRLLISVGGVAFSVLLIMTLQGLYQGWSTKIGEYIGTVPADYWVTQAGATDMFHTPSVLPLALRPQLEALDGVASAKPFSGRRVAFERGDREVNLYVIADDIENGVGAPARVVEGKAVPGPGELIIDRVTARSEGVRLGDRIALAGTDLKVVGFSEGGYILSFSFAFATKGDAESILRLPGSTNFFLVTLEEGADAGQVAERIDRVAAVDAITREEFIENNVSIVTDTFLPIVAVLLLIGVAVGMTVIGLTIFTSTIEKAREYGVLKAIGVSNRQLYTVVLEQALTAAVLGYAVGAALAFGVGALAAAFVPEFITEIRPVDMAWIFAVTLGMAVVAAFLPVRRLARIDPAEVFRA</sequence>
<dbReference type="InterPro" id="IPR003838">
    <property type="entry name" value="ABC3_permease_C"/>
</dbReference>
<dbReference type="InterPro" id="IPR051125">
    <property type="entry name" value="ABC-4/HrtB_transporter"/>
</dbReference>
<keyword evidence="4 8" id="KW-0812">Transmembrane</keyword>
<evidence type="ECO:0000256" key="7">
    <source>
        <dbReference type="ARBA" id="ARBA00038076"/>
    </source>
</evidence>
<evidence type="ECO:0000256" key="3">
    <source>
        <dbReference type="ARBA" id="ARBA00022475"/>
    </source>
</evidence>
<feature type="transmembrane region" description="Helical" evidence="8">
    <location>
        <begin position="242"/>
        <end position="266"/>
    </location>
</feature>
<dbReference type="Proteomes" id="UP001422074">
    <property type="component" value="Unassembled WGS sequence"/>
</dbReference>
<evidence type="ECO:0000256" key="6">
    <source>
        <dbReference type="ARBA" id="ARBA00023136"/>
    </source>
</evidence>
<proteinExistence type="inferred from homology"/>
<keyword evidence="5 8" id="KW-1133">Transmembrane helix</keyword>